<evidence type="ECO:0000313" key="2">
    <source>
        <dbReference type="Proteomes" id="UP001189429"/>
    </source>
</evidence>
<evidence type="ECO:0000313" key="1">
    <source>
        <dbReference type="EMBL" id="CAK0868882.1"/>
    </source>
</evidence>
<dbReference type="EMBL" id="CAUYUJ010016793">
    <property type="protein sequence ID" value="CAK0868882.1"/>
    <property type="molecule type" value="Genomic_DNA"/>
</dbReference>
<proteinExistence type="predicted"/>
<sequence length="286" mass="32887">PWPKRPPGSPKRLPRGSVAILAQVQAQSCHEGTHRYPVSTQHRGSGRLQGIMTTIDEYQMERPMELFKGLMTIMEEKIDVLEKKVIQLTFEVDNLKKEKVDKFSLQHVEHFREATDKYGLTTSLAAKCAHFEIMEGKLTKLFTDFEAKLVANAAEQLKLLNDSGLAFALQKTSFENDFEKAIHDRTIEALARFSAQTNLETTVNEQANAFMRRVQGELETTLNERMRRPFIIENVKTQRSLFTHVDPDCDRNGGKNGFGAVKQKKWKNNPDQQWRLIPARRVQFAW</sequence>
<gene>
    <name evidence="1" type="ORF">PCOR1329_LOCUS55407</name>
</gene>
<keyword evidence="2" id="KW-1185">Reference proteome</keyword>
<accession>A0ABN9V851</accession>
<organism evidence="1 2">
    <name type="scientific">Prorocentrum cordatum</name>
    <dbReference type="NCBI Taxonomy" id="2364126"/>
    <lineage>
        <taxon>Eukaryota</taxon>
        <taxon>Sar</taxon>
        <taxon>Alveolata</taxon>
        <taxon>Dinophyceae</taxon>
        <taxon>Prorocentrales</taxon>
        <taxon>Prorocentraceae</taxon>
        <taxon>Prorocentrum</taxon>
    </lineage>
</organism>
<feature type="non-terminal residue" evidence="1">
    <location>
        <position position="1"/>
    </location>
</feature>
<dbReference type="Proteomes" id="UP001189429">
    <property type="component" value="Unassembled WGS sequence"/>
</dbReference>
<comment type="caution">
    <text evidence="1">The sequence shown here is derived from an EMBL/GenBank/DDBJ whole genome shotgun (WGS) entry which is preliminary data.</text>
</comment>
<reference evidence="1" key="1">
    <citation type="submission" date="2023-10" db="EMBL/GenBank/DDBJ databases">
        <authorList>
            <person name="Chen Y."/>
            <person name="Shah S."/>
            <person name="Dougan E. K."/>
            <person name="Thang M."/>
            <person name="Chan C."/>
        </authorList>
    </citation>
    <scope>NUCLEOTIDE SEQUENCE [LARGE SCALE GENOMIC DNA]</scope>
</reference>
<name>A0ABN9V851_9DINO</name>
<protein>
    <submittedName>
        <fullName evidence="1">Uncharacterized protein</fullName>
    </submittedName>
</protein>